<name>A0A5C4MGG3_9RHOB</name>
<dbReference type="OrthoDB" id="9989897at2"/>
<reference evidence="1 2" key="1">
    <citation type="submission" date="2019-06" db="EMBL/GenBank/DDBJ databases">
        <title>YIM 131921 draft genome.</title>
        <authorList>
            <person name="Jiang L."/>
        </authorList>
    </citation>
    <scope>NUCLEOTIDE SEQUENCE [LARGE SCALE GENOMIC DNA]</scope>
    <source>
        <strain evidence="1 2">YIM 131921</strain>
    </source>
</reference>
<gene>
    <name evidence="1" type="ORF">FHG66_21165</name>
</gene>
<dbReference type="AlphaFoldDB" id="A0A5C4MGG3"/>
<proteinExistence type="predicted"/>
<evidence type="ECO:0000313" key="2">
    <source>
        <dbReference type="Proteomes" id="UP000305887"/>
    </source>
</evidence>
<dbReference type="Proteomes" id="UP000305887">
    <property type="component" value="Unassembled WGS sequence"/>
</dbReference>
<accession>A0A5C4MGG3</accession>
<dbReference type="RefSeq" id="WP_139079124.1">
    <property type="nucleotide sequence ID" value="NZ_VDFU01000074.1"/>
</dbReference>
<organism evidence="1 2">
    <name type="scientific">Rubellimicrobium rubrum</name>
    <dbReference type="NCBI Taxonomy" id="2585369"/>
    <lineage>
        <taxon>Bacteria</taxon>
        <taxon>Pseudomonadati</taxon>
        <taxon>Pseudomonadota</taxon>
        <taxon>Alphaproteobacteria</taxon>
        <taxon>Rhodobacterales</taxon>
        <taxon>Roseobacteraceae</taxon>
        <taxon>Rubellimicrobium</taxon>
    </lineage>
</organism>
<sequence length="88" mass="9503">MSEPSCFCLTAAAREDLSSLKSFLHEHSGKTAEVLVEGDRPLTTSIVQLLLSAIGDAPEERLWLVTASPRVLAGLKLLGVHDFLTREG</sequence>
<comment type="caution">
    <text evidence="1">The sequence shown here is derived from an EMBL/GenBank/DDBJ whole genome shotgun (WGS) entry which is preliminary data.</text>
</comment>
<dbReference type="EMBL" id="VDFU01000074">
    <property type="protein sequence ID" value="TNC43146.1"/>
    <property type="molecule type" value="Genomic_DNA"/>
</dbReference>
<keyword evidence="2" id="KW-1185">Reference proteome</keyword>
<evidence type="ECO:0000313" key="1">
    <source>
        <dbReference type="EMBL" id="TNC43146.1"/>
    </source>
</evidence>
<protein>
    <submittedName>
        <fullName evidence="1">Uncharacterized protein</fullName>
    </submittedName>
</protein>